<evidence type="ECO:0000313" key="8">
    <source>
        <dbReference type="EMBL" id="BBE35533.1"/>
    </source>
</evidence>
<name>A0AAD1G255_SPHMI</name>
<dbReference type="Gene3D" id="1.10.150.130">
    <property type="match status" value="1"/>
</dbReference>
<evidence type="ECO:0000256" key="1">
    <source>
        <dbReference type="ARBA" id="ARBA00008857"/>
    </source>
</evidence>
<organism evidence="8 9">
    <name type="scientific">Sphingosinicella microcystinivorans</name>
    <dbReference type="NCBI Taxonomy" id="335406"/>
    <lineage>
        <taxon>Bacteria</taxon>
        <taxon>Pseudomonadati</taxon>
        <taxon>Pseudomonadota</taxon>
        <taxon>Alphaproteobacteria</taxon>
        <taxon>Sphingomonadales</taxon>
        <taxon>Sphingosinicellaceae</taxon>
        <taxon>Sphingosinicella</taxon>
    </lineage>
</organism>
<dbReference type="Gene3D" id="1.10.443.10">
    <property type="entry name" value="Intergrase catalytic core"/>
    <property type="match status" value="1"/>
</dbReference>
<dbReference type="SUPFAM" id="SSF56349">
    <property type="entry name" value="DNA breaking-rejoining enzymes"/>
    <property type="match status" value="1"/>
</dbReference>
<dbReference type="Pfam" id="PF13356">
    <property type="entry name" value="Arm-DNA-bind_3"/>
    <property type="match status" value="1"/>
</dbReference>
<dbReference type="InterPro" id="IPR013762">
    <property type="entry name" value="Integrase-like_cat_sf"/>
</dbReference>
<comment type="similarity">
    <text evidence="1">Belongs to the 'phage' integrase family.</text>
</comment>
<evidence type="ECO:0000256" key="5">
    <source>
        <dbReference type="PROSITE-ProRule" id="PRU01248"/>
    </source>
</evidence>
<evidence type="ECO:0000259" key="7">
    <source>
        <dbReference type="PROSITE" id="PS51900"/>
    </source>
</evidence>
<proteinExistence type="inferred from homology"/>
<dbReference type="CDD" id="cd00801">
    <property type="entry name" value="INT_P4_C"/>
    <property type="match status" value="1"/>
</dbReference>
<dbReference type="Pfam" id="PF22022">
    <property type="entry name" value="Phage_int_M"/>
    <property type="match status" value="1"/>
</dbReference>
<dbReference type="InterPro" id="IPR011010">
    <property type="entry name" value="DNA_brk_join_enz"/>
</dbReference>
<dbReference type="InterPro" id="IPR050808">
    <property type="entry name" value="Phage_Integrase"/>
</dbReference>
<keyword evidence="4" id="KW-0233">DNA recombination</keyword>
<dbReference type="PROSITE" id="PS51900">
    <property type="entry name" value="CB"/>
    <property type="match status" value="1"/>
</dbReference>
<evidence type="ECO:0000313" key="9">
    <source>
        <dbReference type="Proteomes" id="UP000275727"/>
    </source>
</evidence>
<evidence type="ECO:0000256" key="3">
    <source>
        <dbReference type="ARBA" id="ARBA00023125"/>
    </source>
</evidence>
<evidence type="ECO:0000256" key="2">
    <source>
        <dbReference type="ARBA" id="ARBA00022908"/>
    </source>
</evidence>
<dbReference type="AlphaFoldDB" id="A0AAD1G255"/>
<reference evidence="8 9" key="1">
    <citation type="submission" date="2018-06" db="EMBL/GenBank/DDBJ databases">
        <title>Complete Genome Sequence of the Microcystin-Degrading Bacterium Sphingosinicella microcystinivorans Strain B-9.</title>
        <authorList>
            <person name="Jin H."/>
            <person name="Nishizawa T."/>
            <person name="Guo Y."/>
            <person name="Nishizawa A."/>
            <person name="Park H."/>
            <person name="Kato H."/>
            <person name="Tsuji K."/>
            <person name="Harada K."/>
        </authorList>
    </citation>
    <scope>NUCLEOTIDE SEQUENCE [LARGE SCALE GENOMIC DNA]</scope>
    <source>
        <strain evidence="8 9">B9</strain>
    </source>
</reference>
<keyword evidence="3 5" id="KW-0238">DNA-binding</keyword>
<gene>
    <name evidence="8" type="ORF">SmB9_31910</name>
</gene>
<dbReference type="PANTHER" id="PTHR30629">
    <property type="entry name" value="PROPHAGE INTEGRASE"/>
    <property type="match status" value="1"/>
</dbReference>
<dbReference type="KEGG" id="smic:SmB9_31910"/>
<dbReference type="PANTHER" id="PTHR30629:SF2">
    <property type="entry name" value="PROPHAGE INTEGRASE INTS-RELATED"/>
    <property type="match status" value="1"/>
</dbReference>
<dbReference type="InterPro" id="IPR053876">
    <property type="entry name" value="Phage_int_M"/>
</dbReference>
<dbReference type="InterPro" id="IPR044068">
    <property type="entry name" value="CB"/>
</dbReference>
<dbReference type="GO" id="GO:0015074">
    <property type="term" value="P:DNA integration"/>
    <property type="evidence" value="ECO:0007669"/>
    <property type="project" value="UniProtKB-KW"/>
</dbReference>
<dbReference type="PROSITE" id="PS51898">
    <property type="entry name" value="TYR_RECOMBINASE"/>
    <property type="match status" value="1"/>
</dbReference>
<evidence type="ECO:0000256" key="4">
    <source>
        <dbReference type="ARBA" id="ARBA00023172"/>
    </source>
</evidence>
<sequence length="412" mass="46685">MLTNVAIKAFKPTSKPYKKADGGGLFLLIQPNGSKTWRFAYRFDGKQKLLSGGLYPATTLLAARGWRDMMKHQLALGLDPSAERKAAKGRAIVGASAPIVNTFEHIAREWLETRMLAWSPRYAALVIGRLEADVFPAVGKLEISTITPRQMLDAIRKIQARGAIEMAHRVKNHCSEIFRYAIPDGRCESDPCRDLSPALTKARPVKHHPKVAAKDLPSFYLKLNADGAERMSHLALRWTMLTMVRTQETRFAEWDEFEELDGPNPTWRISPERMKMRSEHLVPLPRQALELLEEINDINVYRKAGNAKLGRFLFPVAYTKSRVISNNRMLDIMYRMGLRGKATVHGFRGLASTVLNESGLFEPDWIECQLAHQPRGVRAAYNSARYLAHRRPMMQWWADYLDAAEAKGMKSG</sequence>
<dbReference type="InterPro" id="IPR038488">
    <property type="entry name" value="Integrase_DNA-bd_sf"/>
</dbReference>
<dbReference type="EMBL" id="AP018711">
    <property type="protein sequence ID" value="BBE35533.1"/>
    <property type="molecule type" value="Genomic_DNA"/>
</dbReference>
<feature type="domain" description="Tyr recombinase" evidence="6">
    <location>
        <begin position="207"/>
        <end position="394"/>
    </location>
</feature>
<feature type="domain" description="Core-binding (CB)" evidence="7">
    <location>
        <begin position="101"/>
        <end position="182"/>
    </location>
</feature>
<dbReference type="GO" id="GO:0006310">
    <property type="term" value="P:DNA recombination"/>
    <property type="evidence" value="ECO:0007669"/>
    <property type="project" value="UniProtKB-KW"/>
</dbReference>
<dbReference type="InterPro" id="IPR002104">
    <property type="entry name" value="Integrase_catalytic"/>
</dbReference>
<accession>A0AAD1G255</accession>
<protein>
    <submittedName>
        <fullName evidence="8">Integrase</fullName>
    </submittedName>
</protein>
<dbReference type="InterPro" id="IPR010998">
    <property type="entry name" value="Integrase_recombinase_N"/>
</dbReference>
<evidence type="ECO:0000259" key="6">
    <source>
        <dbReference type="PROSITE" id="PS51898"/>
    </source>
</evidence>
<dbReference type="Gene3D" id="3.30.160.390">
    <property type="entry name" value="Integrase, DNA-binding domain"/>
    <property type="match status" value="1"/>
</dbReference>
<dbReference type="InterPro" id="IPR025166">
    <property type="entry name" value="Integrase_DNA_bind_dom"/>
</dbReference>
<keyword evidence="2" id="KW-0229">DNA integration</keyword>
<dbReference type="Proteomes" id="UP000275727">
    <property type="component" value="Chromosome"/>
</dbReference>
<dbReference type="GO" id="GO:0003677">
    <property type="term" value="F:DNA binding"/>
    <property type="evidence" value="ECO:0007669"/>
    <property type="project" value="UniProtKB-UniRule"/>
</dbReference>
<dbReference type="Pfam" id="PF00589">
    <property type="entry name" value="Phage_integrase"/>
    <property type="match status" value="1"/>
</dbReference>